<feature type="region of interest" description="Disordered" evidence="1">
    <location>
        <begin position="739"/>
        <end position="784"/>
    </location>
</feature>
<feature type="region of interest" description="Disordered" evidence="1">
    <location>
        <begin position="1089"/>
        <end position="1111"/>
    </location>
</feature>
<dbReference type="GO" id="GO:0051087">
    <property type="term" value="F:protein-folding chaperone binding"/>
    <property type="evidence" value="ECO:0007669"/>
    <property type="project" value="TreeGrafter"/>
</dbReference>
<dbReference type="Pfam" id="PF14638">
    <property type="entry name" value="FNIP_C"/>
    <property type="match status" value="1"/>
</dbReference>
<dbReference type="GO" id="GO:0005737">
    <property type="term" value="C:cytoplasm"/>
    <property type="evidence" value="ECO:0007669"/>
    <property type="project" value="TreeGrafter"/>
</dbReference>
<gene>
    <name evidence="4" type="ORF">TR112425</name>
</gene>
<dbReference type="InterPro" id="IPR028085">
    <property type="entry name" value="FNIP_mid_dom"/>
</dbReference>
<feature type="compositionally biased region" description="Low complexity" evidence="1">
    <location>
        <begin position="1092"/>
        <end position="1110"/>
    </location>
</feature>
<dbReference type="AlphaFoldDB" id="A0A0X3NY76"/>
<feature type="region of interest" description="Disordered" evidence="1">
    <location>
        <begin position="536"/>
        <end position="578"/>
    </location>
</feature>
<reference evidence="4" key="1">
    <citation type="submission" date="2016-01" db="EMBL/GenBank/DDBJ databases">
        <title>Reference transcriptome for the parasite Schistocephalus solidus: insights into the molecular evolution of parasitism.</title>
        <authorList>
            <person name="Hebert F.O."/>
            <person name="Grambauer S."/>
            <person name="Barber I."/>
            <person name="Landry C.R."/>
            <person name="Aubin-Horth N."/>
        </authorList>
    </citation>
    <scope>NUCLEOTIDE SEQUENCE</scope>
</reference>
<feature type="domain" description="Folliculin-interacting protein C-terminal" evidence="3">
    <location>
        <begin position="1112"/>
        <end position="1204"/>
    </location>
</feature>
<evidence type="ECO:0000256" key="1">
    <source>
        <dbReference type="SAM" id="MobiDB-lite"/>
    </source>
</evidence>
<dbReference type="InterPro" id="IPR028086">
    <property type="entry name" value="FNIP_C_dom"/>
</dbReference>
<evidence type="ECO:0000259" key="3">
    <source>
        <dbReference type="Pfam" id="PF14638"/>
    </source>
</evidence>
<feature type="region of interest" description="Disordered" evidence="1">
    <location>
        <begin position="950"/>
        <end position="971"/>
    </location>
</feature>
<feature type="compositionally biased region" description="Low complexity" evidence="1">
    <location>
        <begin position="548"/>
        <end position="561"/>
    </location>
</feature>
<dbReference type="GO" id="GO:0042030">
    <property type="term" value="F:ATPase inhibitor activity"/>
    <property type="evidence" value="ECO:0007669"/>
    <property type="project" value="TreeGrafter"/>
</dbReference>
<accession>A0A0X3NY76</accession>
<organism evidence="4">
    <name type="scientific">Schistocephalus solidus</name>
    <name type="common">Tapeworm</name>
    <dbReference type="NCBI Taxonomy" id="70667"/>
    <lineage>
        <taxon>Eukaryota</taxon>
        <taxon>Metazoa</taxon>
        <taxon>Spiralia</taxon>
        <taxon>Lophotrochozoa</taxon>
        <taxon>Platyhelminthes</taxon>
        <taxon>Cestoda</taxon>
        <taxon>Eucestoda</taxon>
        <taxon>Diphyllobothriidea</taxon>
        <taxon>Diphyllobothriidae</taxon>
        <taxon>Schistocephalus</taxon>
    </lineage>
</organism>
<feature type="compositionally biased region" description="Basic residues" evidence="1">
    <location>
        <begin position="536"/>
        <end position="547"/>
    </location>
</feature>
<proteinExistence type="predicted"/>
<protein>
    <submittedName>
        <fullName evidence="4">Uncharacterized protein</fullName>
    </submittedName>
</protein>
<feature type="compositionally biased region" description="Polar residues" evidence="1">
    <location>
        <begin position="814"/>
        <end position="827"/>
    </location>
</feature>
<feature type="domain" description="Folliculin-interacting protein middle" evidence="2">
    <location>
        <begin position="226"/>
        <end position="510"/>
    </location>
</feature>
<dbReference type="EMBL" id="GEEE01018912">
    <property type="protein sequence ID" value="JAP44313.1"/>
    <property type="molecule type" value="Transcribed_RNA"/>
</dbReference>
<dbReference type="PANTHER" id="PTHR21634">
    <property type="entry name" value="RE13835P"/>
    <property type="match status" value="1"/>
</dbReference>
<evidence type="ECO:0000259" key="2">
    <source>
        <dbReference type="Pfam" id="PF14637"/>
    </source>
</evidence>
<sequence>MSFAFFRRAFGLKKSPEEQQNEEFLRNFNLEVPVNINFLSKSFRKNALRLLVVRNVSESIVYDSILNKEQRQMPTFVKGNEKVTLHEAAFGACPLSRDRELKFSMKLHDFKSSRELLITCVHTPISKRVRCTNSASYAKKPNTFESAVSSRSSTTYTINPSLNEKAIAICLLINLDWIQPLSKSLTHWAPRFTVKSEVLQSANAQRNQGINSGHSFQQTSNAHTELHECLMQRFYCMVFEHFIQLSVMLEALAESIVRILESTTEFTTRSHDGPLLRASYESHTEAHDYINRAFTDFQMAFRDLCIPKLARPVWSTLTLASLAAEQDEINSAESYSETMPGLRSWVNQLPSFGVDLTDSGPATNIAETLTQSFVRGCLCLQISKAVARDRGFFLGQILTGLLMYHQGWIQTVQPKEQGPFSFLRNTCEAFARKDADKFQCTTADSSRSPLNLLLEQLLTQFGCTLNPHDCDNASILNGTGNVFSTTVIHGQQRDRLLALLYICTYFLRAPALLHSRDQLPDLGRADLFELEQQRRRIRHGSKGRRKSGSLLSSTGAAGSGTNVNRGYASSDPHDSGISSQEDLTAAVYSASAGSSPSHPSGMALCLTHKLTQDQCRLAEAAAQYVVNREAAAAAQLGAANRQTGFCPTMYGVTDMSVLSFASSTIPKGHTWTASGHGRLSVAGIFASEAVFGAPVANASISGPSNNNSMRGPQLTEIPLLIEKSFDDTREVCWCLGPRTSPLSSPRPSSPPPTVVSNPTASGPVLSSSSSTTYRRSPNKNASSICSSSVGVSVAQGTTAARLAETPPRMHFSSHFLSSGNSQSTSPAYASPPDLNLSEIGQPALSLDMELGTACYVGMEEPKSSDFDHAFHCQVALGVMDRYTSGLALQATVEGQDSFRQRLQNEMLDWLRYAPMLARRAVCSPTLTGGVAVSSGVNVLKGRDTTVRFPSTSSSPCLKPLHSRASQSPVTSTTTNTAASAITDLTCSALIVNVDTSTVEVRTVGRRCDRPFDSCNHQLSLHNTASYNRPKRGDVGGTACSLSRSGEQQPAFVCDSGSRSSRLANASTVTSAWGHRTSIVGEKSLSSVMEENSISGGSSSTTSSSSSGGCSVYQRTHTIEPAPSLIRLLETVKLLVDRAGCPTLALRHLEAGLQMFYTRSRTLTDLIITEGIGVLSQLDRTTAIVGCLRGDLPLLLSISRSQSCSVAALLQINQVDLHDFR</sequence>
<feature type="compositionally biased region" description="Low complexity" evidence="1">
    <location>
        <begin position="766"/>
        <end position="775"/>
    </location>
</feature>
<evidence type="ECO:0000313" key="4">
    <source>
        <dbReference type="EMBL" id="JAP44313.1"/>
    </source>
</evidence>
<feature type="region of interest" description="Disordered" evidence="1">
    <location>
        <begin position="810"/>
        <end position="834"/>
    </location>
</feature>
<name>A0A0X3NY76_SCHSO</name>
<dbReference type="Pfam" id="PF14637">
    <property type="entry name" value="FNIP_M"/>
    <property type="match status" value="1"/>
</dbReference>
<dbReference type="PANTHER" id="PTHR21634:SF9">
    <property type="entry name" value="RE13835P"/>
    <property type="match status" value="1"/>
</dbReference>